<dbReference type="PANTHER" id="PTHR22100:SF13">
    <property type="entry name" value="WINGS APART-LIKE PROTEIN HOMOLOG"/>
    <property type="match status" value="1"/>
</dbReference>
<dbReference type="InterPro" id="IPR039874">
    <property type="entry name" value="WAPL"/>
</dbReference>
<evidence type="ECO:0000256" key="1">
    <source>
        <dbReference type="ARBA" id="ARBA00006854"/>
    </source>
</evidence>
<feature type="region of interest" description="Disordered" evidence="2">
    <location>
        <begin position="668"/>
        <end position="784"/>
    </location>
</feature>
<evidence type="ECO:0000259" key="3">
    <source>
        <dbReference type="Pfam" id="PF07814"/>
    </source>
</evidence>
<feature type="compositionally biased region" description="Low complexity" evidence="2">
    <location>
        <begin position="9"/>
        <end position="20"/>
    </location>
</feature>
<comment type="similarity">
    <text evidence="1">Belongs to the WAPL family.</text>
</comment>
<evidence type="ECO:0000313" key="4">
    <source>
        <dbReference type="EMBL" id="KAG6385342.1"/>
    </source>
</evidence>
<dbReference type="SUPFAM" id="SSF48371">
    <property type="entry name" value="ARM repeat"/>
    <property type="match status" value="1"/>
</dbReference>
<feature type="region of interest" description="Disordered" evidence="2">
    <location>
        <begin position="1"/>
        <end position="32"/>
    </location>
</feature>
<dbReference type="AlphaFoldDB" id="A0A8X8VZK3"/>
<dbReference type="Pfam" id="PF07814">
    <property type="entry name" value="WAPL"/>
    <property type="match status" value="1"/>
</dbReference>
<protein>
    <recommendedName>
        <fullName evidence="3">Wings apart-like protein C-terminal domain-containing protein</fullName>
    </recommendedName>
</protein>
<feature type="domain" description="Wings apart-like protein C-terminal" evidence="3">
    <location>
        <begin position="321"/>
        <end position="849"/>
    </location>
</feature>
<reference evidence="4" key="1">
    <citation type="submission" date="2018-01" db="EMBL/GenBank/DDBJ databases">
        <authorList>
            <person name="Mao J.F."/>
        </authorList>
    </citation>
    <scope>NUCLEOTIDE SEQUENCE</scope>
    <source>
        <strain evidence="4">Huo1</strain>
        <tissue evidence="4">Leaf</tissue>
    </source>
</reference>
<evidence type="ECO:0000256" key="2">
    <source>
        <dbReference type="SAM" id="MobiDB-lite"/>
    </source>
</evidence>
<comment type="caution">
    <text evidence="4">The sequence shown here is derived from an EMBL/GenBank/DDBJ whole genome shotgun (WGS) entry which is preliminary data.</text>
</comment>
<feature type="compositionally biased region" description="Basic and acidic residues" evidence="2">
    <location>
        <begin position="752"/>
        <end position="763"/>
    </location>
</feature>
<reference evidence="4" key="2">
    <citation type="submission" date="2020-08" db="EMBL/GenBank/DDBJ databases">
        <title>Plant Genome Project.</title>
        <authorList>
            <person name="Zhang R.-G."/>
        </authorList>
    </citation>
    <scope>NUCLEOTIDE SEQUENCE</scope>
    <source>
        <strain evidence="4">Huo1</strain>
        <tissue evidence="4">Leaf</tissue>
    </source>
</reference>
<feature type="compositionally biased region" description="Basic and acidic residues" evidence="2">
    <location>
        <begin position="21"/>
        <end position="32"/>
    </location>
</feature>
<feature type="compositionally biased region" description="Low complexity" evidence="2">
    <location>
        <begin position="680"/>
        <end position="691"/>
    </location>
</feature>
<dbReference type="EMBL" id="PNBA02000022">
    <property type="protein sequence ID" value="KAG6385342.1"/>
    <property type="molecule type" value="Genomic_DNA"/>
</dbReference>
<dbReference type="Proteomes" id="UP000298416">
    <property type="component" value="Unassembled WGS sequence"/>
</dbReference>
<evidence type="ECO:0000313" key="5">
    <source>
        <dbReference type="Proteomes" id="UP000298416"/>
    </source>
</evidence>
<keyword evidence="5" id="KW-1185">Reference proteome</keyword>
<organism evidence="4">
    <name type="scientific">Salvia splendens</name>
    <name type="common">Scarlet sage</name>
    <dbReference type="NCBI Taxonomy" id="180675"/>
    <lineage>
        <taxon>Eukaryota</taxon>
        <taxon>Viridiplantae</taxon>
        <taxon>Streptophyta</taxon>
        <taxon>Embryophyta</taxon>
        <taxon>Tracheophyta</taxon>
        <taxon>Spermatophyta</taxon>
        <taxon>Magnoliopsida</taxon>
        <taxon>eudicotyledons</taxon>
        <taxon>Gunneridae</taxon>
        <taxon>Pentapetalae</taxon>
        <taxon>asterids</taxon>
        <taxon>lamiids</taxon>
        <taxon>Lamiales</taxon>
        <taxon>Lamiaceae</taxon>
        <taxon>Nepetoideae</taxon>
        <taxon>Mentheae</taxon>
        <taxon>Salviinae</taxon>
        <taxon>Salvia</taxon>
        <taxon>Salvia subgen. Calosphace</taxon>
        <taxon>core Calosphace</taxon>
    </lineage>
</organism>
<dbReference type="PANTHER" id="PTHR22100">
    <property type="entry name" value="WINGS APART-LIKE PROTEIN HOMOLOG"/>
    <property type="match status" value="1"/>
</dbReference>
<proteinExistence type="inferred from homology"/>
<dbReference type="InterPro" id="IPR011989">
    <property type="entry name" value="ARM-like"/>
</dbReference>
<name>A0A8X8VZK3_SALSN</name>
<dbReference type="InterPro" id="IPR022771">
    <property type="entry name" value="WAPL_C"/>
</dbReference>
<feature type="compositionally biased region" description="Polar residues" evidence="2">
    <location>
        <begin position="699"/>
        <end position="711"/>
    </location>
</feature>
<gene>
    <name evidence="4" type="ORF">SASPL_154175</name>
</gene>
<dbReference type="Gene3D" id="1.25.10.10">
    <property type="entry name" value="Leucine-rich Repeat Variant"/>
    <property type="match status" value="2"/>
</dbReference>
<dbReference type="InterPro" id="IPR016024">
    <property type="entry name" value="ARM-type_fold"/>
</dbReference>
<accession>A0A8X8VZK3</accession>
<sequence length="1075" mass="119196">MNRKFSTANSSNDGVSNSSSREFRFSRLEPSRRHWSDLCSLNSSQTSRRFSLSKDRDGGFRNSKTVEVIDVDSQPYASCSTQGSQGIEVFEFSDEVFQEPKKLKESDFDPFEYNSSEELEGIVVPPRRKGGESEVFDFSEDGGFPKSKKLKIANFDPFDYNSSEELGEVAALPQRKAREVEGFDISEDVDFQKSKKLEKADYDPYEYNSSEELEGIVAMVQREVTDIGVFDFSKDVDLLKGNKCTAVGSDAFRRSSSQDLGIPQSRKLGLNGLSRVSLAEVSMKSQKKDRGKNWGLEKKKKKKKEPCELDPCFIELTDTSMEIQEFAETTEHNEVNSALHGLRKGQVVKIRRESLLSLLSICGTLQKRRLLWAHGMARKIIDAILGISIDDTPSNLAAAALFYLLTSDGQDEHLLYSPSSVRFLIKLLKPLSPAASKEKSQPIGSKLLGLCKNAGYSQISAKETDSTSTEVMLMVREILVDRKEIQPVDSIDGEKQEPELNPKWISLLTIEKACSSSITIEGFEDTSRTLQRHRSNFKKKLREFGGLDAVFEVARKCHSVMEEWLERSPSFALEPKNISGLESLVLLVKCLKIMENATFLSNDNQCHLLGMKGSFGGQQAPRSFTKLILSVIKILSGVSLLRSFISYGSNHSGGHSSMEGASYESFDQCDPRMISGEPRSTYSSVESSHTSSLKRRVESSQAVSRSGTSRSLKYATHVSKDDSGVESGTRNRKTRFSNSGVTEDSPDPFAFHNDDSEPSRWESRSGSMNKSLSRDGRATTIGSTDTSDFVSVTQQESNNVEYRHSQETSCSSIGDDDKSNLLAECLLTAIKVLMNLSNDNPEGCRQIARCGGLEILASLIAGHFPAFSLPLPRSSHARNGSLPSKSNLTIYHCTNTPLTDQELDFLIAILGLLVNLVEKDGGIRSQLAAASVSLPRLVGLDLKKQSNIIPILCSIFLANQGTEEAAGEEKCLSWEDEESILQGEKEAEKMIVEAYAALLLAFLSMESKKVRNTIAERLSSGNLKVLVPVLERFVVYIASIDELFRFLQEFHLTLNVISPETHSIILKVIESCKMP</sequence>